<organism evidence="1 2">
    <name type="scientific">Periconia digitata</name>
    <dbReference type="NCBI Taxonomy" id="1303443"/>
    <lineage>
        <taxon>Eukaryota</taxon>
        <taxon>Fungi</taxon>
        <taxon>Dikarya</taxon>
        <taxon>Ascomycota</taxon>
        <taxon>Pezizomycotina</taxon>
        <taxon>Dothideomycetes</taxon>
        <taxon>Pleosporomycetidae</taxon>
        <taxon>Pleosporales</taxon>
        <taxon>Massarineae</taxon>
        <taxon>Periconiaceae</taxon>
        <taxon>Periconia</taxon>
    </lineage>
</organism>
<dbReference type="AlphaFoldDB" id="A0A9W4UBT7"/>
<keyword evidence="2" id="KW-1185">Reference proteome</keyword>
<reference evidence="1" key="1">
    <citation type="submission" date="2023-01" db="EMBL/GenBank/DDBJ databases">
        <authorList>
            <person name="Van Ghelder C."/>
            <person name="Rancurel C."/>
        </authorList>
    </citation>
    <scope>NUCLEOTIDE SEQUENCE</scope>
    <source>
        <strain evidence="1">CNCM I-4278</strain>
    </source>
</reference>
<dbReference type="Proteomes" id="UP001152607">
    <property type="component" value="Unassembled WGS sequence"/>
</dbReference>
<evidence type="ECO:0000313" key="2">
    <source>
        <dbReference type="Proteomes" id="UP001152607"/>
    </source>
</evidence>
<dbReference type="EMBL" id="CAOQHR010000004">
    <property type="protein sequence ID" value="CAI6333331.1"/>
    <property type="molecule type" value="Genomic_DNA"/>
</dbReference>
<evidence type="ECO:0000313" key="1">
    <source>
        <dbReference type="EMBL" id="CAI6333331.1"/>
    </source>
</evidence>
<comment type="caution">
    <text evidence="1">The sequence shown here is derived from an EMBL/GenBank/DDBJ whole genome shotgun (WGS) entry which is preliminary data.</text>
</comment>
<gene>
    <name evidence="1" type="ORF">PDIGIT_LOCUS6369</name>
</gene>
<accession>A0A9W4UBT7</accession>
<sequence length="58" mass="5961">MLIQSRIASCVAVVDPSASKTMGIKSANRVTMLAGHAIILSVDTASDSNIDNEASSVI</sequence>
<protein>
    <submittedName>
        <fullName evidence="1">Uncharacterized protein</fullName>
    </submittedName>
</protein>
<proteinExistence type="predicted"/>
<name>A0A9W4UBT7_9PLEO</name>